<sequence length="36" mass="3752">MRLRTVVLTITAFVLATIAAILASPGAAMAGYTWSN</sequence>
<accession>A0A7W7ML39</accession>
<gene>
    <name evidence="1" type="ORF">BJ964_008137</name>
</gene>
<comment type="caution">
    <text evidence="1">The sequence shown here is derived from an EMBL/GenBank/DDBJ whole genome shotgun (WGS) entry which is preliminary data.</text>
</comment>
<evidence type="ECO:0000313" key="1">
    <source>
        <dbReference type="EMBL" id="MBB4753976.1"/>
    </source>
</evidence>
<proteinExistence type="predicted"/>
<dbReference type="EMBL" id="JACHNC010000001">
    <property type="protein sequence ID" value="MBB4753976.1"/>
    <property type="molecule type" value="Genomic_DNA"/>
</dbReference>
<dbReference type="Proteomes" id="UP000590511">
    <property type="component" value="Unassembled WGS sequence"/>
</dbReference>
<protein>
    <submittedName>
        <fullName evidence="1">Uncharacterized protein</fullName>
    </submittedName>
</protein>
<organism evidence="1 2">
    <name type="scientific">Actinoplanes lobatus</name>
    <dbReference type="NCBI Taxonomy" id="113568"/>
    <lineage>
        <taxon>Bacteria</taxon>
        <taxon>Bacillati</taxon>
        <taxon>Actinomycetota</taxon>
        <taxon>Actinomycetes</taxon>
        <taxon>Micromonosporales</taxon>
        <taxon>Micromonosporaceae</taxon>
        <taxon>Actinoplanes</taxon>
    </lineage>
</organism>
<dbReference type="AlphaFoldDB" id="A0A7W7ML39"/>
<evidence type="ECO:0000313" key="2">
    <source>
        <dbReference type="Proteomes" id="UP000590511"/>
    </source>
</evidence>
<name>A0A7W7ML39_9ACTN</name>
<reference evidence="1 2" key="1">
    <citation type="submission" date="2020-08" db="EMBL/GenBank/DDBJ databases">
        <title>Sequencing the genomes of 1000 actinobacteria strains.</title>
        <authorList>
            <person name="Klenk H.-P."/>
        </authorList>
    </citation>
    <scope>NUCLEOTIDE SEQUENCE [LARGE SCALE GENOMIC DNA]</scope>
    <source>
        <strain evidence="1 2">DSM 43150</strain>
    </source>
</reference>